<evidence type="ECO:0000256" key="2">
    <source>
        <dbReference type="ARBA" id="ARBA00022676"/>
    </source>
</evidence>
<dbReference type="SUPFAM" id="SSF56399">
    <property type="entry name" value="ADP-ribosylation"/>
    <property type="match status" value="1"/>
</dbReference>
<reference evidence="8" key="1">
    <citation type="submission" date="2021-02" db="EMBL/GenBank/DDBJ databases">
        <authorList>
            <person name="Nowell W R."/>
        </authorList>
    </citation>
    <scope>NUCLEOTIDE SEQUENCE</scope>
</reference>
<comment type="similarity">
    <text evidence="1 7">Belongs to the Arg-specific ADP-ribosyltransferase family.</text>
</comment>
<dbReference type="AlphaFoldDB" id="A0A815FT87"/>
<dbReference type="Pfam" id="PF01129">
    <property type="entry name" value="ART"/>
    <property type="match status" value="1"/>
</dbReference>
<comment type="caution">
    <text evidence="8">The sequence shown here is derived from an EMBL/GenBank/DDBJ whole genome shotgun (WGS) entry which is preliminary data.</text>
</comment>
<gene>
    <name evidence="8" type="ORF">IZO911_LOCUS35662</name>
    <name evidence="9" type="ORF">KXQ929_LOCUS14132</name>
</gene>
<accession>A0A815FT87</accession>
<dbReference type="PROSITE" id="PS50297">
    <property type="entry name" value="ANK_REP_REGION"/>
    <property type="match status" value="1"/>
</dbReference>
<comment type="catalytic activity">
    <reaction evidence="5 7">
        <text>L-arginyl-[protein] + NAD(+) = N(omega)-(ADP-D-ribosyl)-L-arginyl-[protein] + nicotinamide + H(+)</text>
        <dbReference type="Rhea" id="RHEA:19149"/>
        <dbReference type="Rhea" id="RHEA-COMP:10532"/>
        <dbReference type="Rhea" id="RHEA-COMP:15087"/>
        <dbReference type="ChEBI" id="CHEBI:15378"/>
        <dbReference type="ChEBI" id="CHEBI:17154"/>
        <dbReference type="ChEBI" id="CHEBI:29965"/>
        <dbReference type="ChEBI" id="CHEBI:57540"/>
        <dbReference type="ChEBI" id="CHEBI:142554"/>
        <dbReference type="EC" id="2.4.2.31"/>
    </reaction>
</comment>
<evidence type="ECO:0000313" key="8">
    <source>
        <dbReference type="EMBL" id="CAF1330534.1"/>
    </source>
</evidence>
<dbReference type="Pfam" id="PF12796">
    <property type="entry name" value="Ank_2"/>
    <property type="match status" value="1"/>
</dbReference>
<evidence type="ECO:0000313" key="10">
    <source>
        <dbReference type="Proteomes" id="UP000663860"/>
    </source>
</evidence>
<keyword evidence="7" id="KW-0520">NAD</keyword>
<evidence type="ECO:0000256" key="3">
    <source>
        <dbReference type="ARBA" id="ARBA00022679"/>
    </source>
</evidence>
<evidence type="ECO:0000256" key="1">
    <source>
        <dbReference type="ARBA" id="ARBA00009558"/>
    </source>
</evidence>
<evidence type="ECO:0000256" key="6">
    <source>
        <dbReference type="PROSITE-ProRule" id="PRU00023"/>
    </source>
</evidence>
<dbReference type="PROSITE" id="PS51996">
    <property type="entry name" value="TR_MART"/>
    <property type="match status" value="1"/>
</dbReference>
<dbReference type="Gene3D" id="1.25.40.20">
    <property type="entry name" value="Ankyrin repeat-containing domain"/>
    <property type="match status" value="1"/>
</dbReference>
<dbReference type="SUPFAM" id="SSF48403">
    <property type="entry name" value="Ankyrin repeat"/>
    <property type="match status" value="1"/>
</dbReference>
<keyword evidence="4" id="KW-0548">Nucleotidyltransferase</keyword>
<evidence type="ECO:0000256" key="4">
    <source>
        <dbReference type="ARBA" id="ARBA00022695"/>
    </source>
</evidence>
<dbReference type="Proteomes" id="UP000663860">
    <property type="component" value="Unassembled WGS sequence"/>
</dbReference>
<dbReference type="Gene3D" id="3.90.176.10">
    <property type="entry name" value="Toxin ADP-ribosyltransferase, Chain A, domain 1"/>
    <property type="match status" value="1"/>
</dbReference>
<proteinExistence type="inferred from homology"/>
<keyword evidence="3 7" id="KW-0808">Transferase</keyword>
<dbReference type="PROSITE" id="PS50088">
    <property type="entry name" value="ANK_REPEAT"/>
    <property type="match status" value="1"/>
</dbReference>
<sequence length="354" mass="40945">MTQSSGTSEFYYACRNGEVEKVRETLPAMTLEELDHIQANGSTALHAASYYGHIEIVKMLLKRGVSRSIQNKPHNCVPYDEAKNEDVKKLFLRQSSTARFADDGSGHIDWMKCDAAAEELAKEYRFRHTGFGWKNKHMERRIQFIRDEMSATDGERIGKFLEDAQEKQDPVYLLKAYTVESDFYRKLNKDLATVHFDQGTNSGITYFIDFFYNNPSFEQLSYKGKVYRGMCVTKHDLKQYRVGGKVMNKAFMSMTKDRTVAEEFAKSGVTDRQTQKGEHVKLSALCTYELINDRTGLDIEKLSEYTTEKEVLVGPYTAFEIRAIRPLKNQYVEIDLRECQKPVDDNEDEEEEDY</sequence>
<dbReference type="GO" id="GO:0016779">
    <property type="term" value="F:nucleotidyltransferase activity"/>
    <property type="evidence" value="ECO:0007669"/>
    <property type="project" value="UniProtKB-KW"/>
</dbReference>
<dbReference type="InterPro" id="IPR036770">
    <property type="entry name" value="Ankyrin_rpt-contain_sf"/>
</dbReference>
<feature type="repeat" description="ANK" evidence="6">
    <location>
        <begin position="40"/>
        <end position="72"/>
    </location>
</feature>
<dbReference type="SMART" id="SM00248">
    <property type="entry name" value="ANK"/>
    <property type="match status" value="1"/>
</dbReference>
<keyword evidence="6" id="KW-0040">ANK repeat</keyword>
<keyword evidence="2 7" id="KW-0328">Glycosyltransferase</keyword>
<dbReference type="EMBL" id="CAJNOE010000773">
    <property type="protein sequence ID" value="CAF1330534.1"/>
    <property type="molecule type" value="Genomic_DNA"/>
</dbReference>
<name>A0A815FT87_9BILA</name>
<evidence type="ECO:0000256" key="5">
    <source>
        <dbReference type="ARBA" id="ARBA00047597"/>
    </source>
</evidence>
<dbReference type="EMBL" id="CAJOBB010000776">
    <property type="protein sequence ID" value="CAF3749143.1"/>
    <property type="molecule type" value="Genomic_DNA"/>
</dbReference>
<organism evidence="8 10">
    <name type="scientific">Adineta steineri</name>
    <dbReference type="NCBI Taxonomy" id="433720"/>
    <lineage>
        <taxon>Eukaryota</taxon>
        <taxon>Metazoa</taxon>
        <taxon>Spiralia</taxon>
        <taxon>Gnathifera</taxon>
        <taxon>Rotifera</taxon>
        <taxon>Eurotatoria</taxon>
        <taxon>Bdelloidea</taxon>
        <taxon>Adinetida</taxon>
        <taxon>Adinetidae</taxon>
        <taxon>Adineta</taxon>
    </lineage>
</organism>
<evidence type="ECO:0000313" key="9">
    <source>
        <dbReference type="EMBL" id="CAF3749143.1"/>
    </source>
</evidence>
<dbReference type="InterPro" id="IPR002110">
    <property type="entry name" value="Ankyrin_rpt"/>
</dbReference>
<protein>
    <recommendedName>
        <fullName evidence="7">NAD(P)(+)--arginine ADP-ribosyltransferase</fullName>
        <ecNumber evidence="7">2.4.2.31</ecNumber>
    </recommendedName>
    <alternativeName>
        <fullName evidence="7">Mono(ADP-ribosyl)transferase</fullName>
    </alternativeName>
</protein>
<evidence type="ECO:0000256" key="7">
    <source>
        <dbReference type="RuleBase" id="RU361228"/>
    </source>
</evidence>
<dbReference type="EC" id="2.4.2.31" evidence="7"/>
<dbReference type="Proteomes" id="UP000663868">
    <property type="component" value="Unassembled WGS sequence"/>
</dbReference>
<dbReference type="InterPro" id="IPR000768">
    <property type="entry name" value="ART"/>
</dbReference>
<dbReference type="GO" id="GO:0106274">
    <property type="term" value="F:NAD+-protein-arginine ADP-ribosyltransferase activity"/>
    <property type="evidence" value="ECO:0007669"/>
    <property type="project" value="UniProtKB-EC"/>
</dbReference>
<keyword evidence="7" id="KW-0521">NADP</keyword>